<name>A0A6M0QCC9_9BACI</name>
<dbReference type="GO" id="GO:0015871">
    <property type="term" value="P:choline transport"/>
    <property type="evidence" value="ECO:0007669"/>
    <property type="project" value="TreeGrafter"/>
</dbReference>
<dbReference type="AlphaFoldDB" id="A0A6M0QCC9"/>
<evidence type="ECO:0000259" key="6">
    <source>
        <dbReference type="Pfam" id="PF04069"/>
    </source>
</evidence>
<dbReference type="Proteomes" id="UP000481043">
    <property type="component" value="Unassembled WGS sequence"/>
</dbReference>
<accession>A0A6M0QCC9</accession>
<dbReference type="Gene3D" id="3.40.190.100">
    <property type="entry name" value="Glycine betaine-binding periplasmic protein, domain 2"/>
    <property type="match status" value="1"/>
</dbReference>
<dbReference type="Gene3D" id="3.10.105.10">
    <property type="entry name" value="Dipeptide-binding Protein, Domain 3"/>
    <property type="match status" value="1"/>
</dbReference>
<evidence type="ECO:0000313" key="8">
    <source>
        <dbReference type="Proteomes" id="UP000481043"/>
    </source>
</evidence>
<dbReference type="Pfam" id="PF04069">
    <property type="entry name" value="OpuAC"/>
    <property type="match status" value="2"/>
</dbReference>
<keyword evidence="8" id="KW-1185">Reference proteome</keyword>
<protein>
    <submittedName>
        <fullName evidence="7">Glycine/betaine ABC transporter</fullName>
    </submittedName>
</protein>
<proteinExistence type="predicted"/>
<keyword evidence="3" id="KW-1003">Cell membrane</keyword>
<dbReference type="GO" id="GO:0043190">
    <property type="term" value="C:ATP-binding cassette (ABC) transporter complex"/>
    <property type="evidence" value="ECO:0007669"/>
    <property type="project" value="InterPro"/>
</dbReference>
<keyword evidence="2" id="KW-0813">Transport</keyword>
<evidence type="ECO:0000256" key="2">
    <source>
        <dbReference type="ARBA" id="ARBA00022448"/>
    </source>
</evidence>
<comment type="subcellular location">
    <subcellularLocation>
        <location evidence="1">Cell membrane</location>
    </subcellularLocation>
</comment>
<evidence type="ECO:0000256" key="4">
    <source>
        <dbReference type="ARBA" id="ARBA00023136"/>
    </source>
</evidence>
<organism evidence="7 8">
    <name type="scientific">Bacillus mesophilus</name>
    <dbReference type="NCBI Taxonomy" id="1808955"/>
    <lineage>
        <taxon>Bacteria</taxon>
        <taxon>Bacillati</taxon>
        <taxon>Bacillota</taxon>
        <taxon>Bacilli</taxon>
        <taxon>Bacillales</taxon>
        <taxon>Bacillaceae</taxon>
        <taxon>Bacillus</taxon>
    </lineage>
</organism>
<dbReference type="PANTHER" id="PTHR47737">
    <property type="entry name" value="GLYCINE BETAINE/PROLINE BETAINE TRANSPORT SYSTEM PERMEASE PROTEIN PROW"/>
    <property type="match status" value="1"/>
</dbReference>
<feature type="chain" id="PRO_5038765547" evidence="5">
    <location>
        <begin position="20"/>
        <end position="301"/>
    </location>
</feature>
<feature type="domain" description="ABC-type glycine betaine transport system substrate-binding" evidence="6">
    <location>
        <begin position="201"/>
        <end position="301"/>
    </location>
</feature>
<feature type="signal peptide" evidence="5">
    <location>
        <begin position="1"/>
        <end position="19"/>
    </location>
</feature>
<keyword evidence="4" id="KW-0472">Membrane</keyword>
<dbReference type="RefSeq" id="WP_163180668.1">
    <property type="nucleotide sequence ID" value="NZ_JAAIWM010000006.1"/>
</dbReference>
<dbReference type="InterPro" id="IPR007210">
    <property type="entry name" value="ABC_Gly_betaine_transp_sub-bd"/>
</dbReference>
<comment type="caution">
    <text evidence="7">The sequence shown here is derived from an EMBL/GenBank/DDBJ whole genome shotgun (WGS) entry which is preliminary data.</text>
</comment>
<evidence type="ECO:0000256" key="1">
    <source>
        <dbReference type="ARBA" id="ARBA00004236"/>
    </source>
</evidence>
<keyword evidence="5" id="KW-0732">Signal</keyword>
<dbReference type="PROSITE" id="PS51257">
    <property type="entry name" value="PROKAR_LIPOPROTEIN"/>
    <property type="match status" value="1"/>
</dbReference>
<sequence length="301" mass="32333">MLKKLVGITSALTLSLGLAACGGTETGGSSEEPTESTASVGEQVDYEIVGIDPGAGLMKLTIENVLPEYGLEDWDVVEGSGAAMAAALKKAYDNEEPIIVTGWSPHWKFASYDLKYLEDPKGIYGGAEDVHTIARQGLKEDHPDAHLVLDQFNWEPQHIETVMNLIQEGTDAAEAAAQWVSENEDVVSTWTEGVNTANGEEIKILYVAWDDVIASSHVVENVLESVGYDVNLIQVDAGPMWAGVADGSGDATVGAWLPTTHADYYAEYDGKFEDLGSNLHGTKLGLVVPAYMDIDSIEDLK</sequence>
<dbReference type="GO" id="GO:0005275">
    <property type="term" value="F:amine transmembrane transporter activity"/>
    <property type="evidence" value="ECO:0007669"/>
    <property type="project" value="TreeGrafter"/>
</dbReference>
<evidence type="ECO:0000313" key="7">
    <source>
        <dbReference type="EMBL" id="NEY73190.1"/>
    </source>
</evidence>
<dbReference type="SUPFAM" id="SSF53850">
    <property type="entry name" value="Periplasmic binding protein-like II"/>
    <property type="match status" value="2"/>
</dbReference>
<dbReference type="PANTHER" id="PTHR47737:SF1">
    <property type="entry name" value="GLYCINE BETAINE_PROLINE BETAINE TRANSPORT SYSTEM PERMEASE PROTEIN PROW"/>
    <property type="match status" value="1"/>
</dbReference>
<gene>
    <name evidence="7" type="ORF">G4D63_15760</name>
</gene>
<dbReference type="EMBL" id="JAAIWM010000006">
    <property type="protein sequence ID" value="NEY73190.1"/>
    <property type="molecule type" value="Genomic_DNA"/>
</dbReference>
<dbReference type="GO" id="GO:0031460">
    <property type="term" value="P:glycine betaine transport"/>
    <property type="evidence" value="ECO:0007669"/>
    <property type="project" value="TreeGrafter"/>
</dbReference>
<dbReference type="GO" id="GO:0015226">
    <property type="term" value="F:carnitine transmembrane transporter activity"/>
    <property type="evidence" value="ECO:0007669"/>
    <property type="project" value="TreeGrafter"/>
</dbReference>
<evidence type="ECO:0000256" key="3">
    <source>
        <dbReference type="ARBA" id="ARBA00022475"/>
    </source>
</evidence>
<evidence type="ECO:0000256" key="5">
    <source>
        <dbReference type="SAM" id="SignalP"/>
    </source>
</evidence>
<reference evidence="7 8" key="1">
    <citation type="submission" date="2020-02" db="EMBL/GenBank/DDBJ databases">
        <title>Bacillus aquiflavi sp. nov., isolated from yellow water of strong flavor Chinese baijiu in Yibin region of China.</title>
        <authorList>
            <person name="Xie J."/>
        </authorList>
    </citation>
    <scope>NUCLEOTIDE SEQUENCE [LARGE SCALE GENOMIC DNA]</scope>
    <source>
        <strain evidence="7 8">SA4</strain>
    </source>
</reference>
<feature type="domain" description="ABC-type glycine betaine transport system substrate-binding" evidence="6">
    <location>
        <begin position="40"/>
        <end position="181"/>
    </location>
</feature>